<accession>A0ABU0FVV0</accession>
<evidence type="ECO:0000313" key="1">
    <source>
        <dbReference type="EMBL" id="MDQ0413860.1"/>
    </source>
</evidence>
<keyword evidence="2" id="KW-1185">Reference proteome</keyword>
<protein>
    <submittedName>
        <fullName evidence="1">Uncharacterized protein</fullName>
    </submittedName>
</protein>
<organism evidence="1 2">
    <name type="scientific">Mesobacillus stamsii</name>
    <dbReference type="NCBI Taxonomy" id="225347"/>
    <lineage>
        <taxon>Bacteria</taxon>
        <taxon>Bacillati</taxon>
        <taxon>Bacillota</taxon>
        <taxon>Bacilli</taxon>
        <taxon>Bacillales</taxon>
        <taxon>Bacillaceae</taxon>
        <taxon>Mesobacillus</taxon>
    </lineage>
</organism>
<proteinExistence type="predicted"/>
<name>A0ABU0FVV0_9BACI</name>
<dbReference type="EMBL" id="JAUSUN010000010">
    <property type="protein sequence ID" value="MDQ0413860.1"/>
    <property type="molecule type" value="Genomic_DNA"/>
</dbReference>
<dbReference type="Proteomes" id="UP001242313">
    <property type="component" value="Unassembled WGS sequence"/>
</dbReference>
<comment type="caution">
    <text evidence="1">The sequence shown here is derived from an EMBL/GenBank/DDBJ whole genome shotgun (WGS) entry which is preliminary data.</text>
</comment>
<gene>
    <name evidence="1" type="ORF">J2S25_002066</name>
</gene>
<evidence type="ECO:0000313" key="2">
    <source>
        <dbReference type="Proteomes" id="UP001242313"/>
    </source>
</evidence>
<sequence length="44" mass="4813">MESIISGIGRMKKLFTSWTAPHDAGLNLTGAQKKAYAHVQKRGL</sequence>
<reference evidence="1 2" key="1">
    <citation type="submission" date="2023-07" db="EMBL/GenBank/DDBJ databases">
        <title>Genomic Encyclopedia of Type Strains, Phase IV (KMG-IV): sequencing the most valuable type-strain genomes for metagenomic binning, comparative biology and taxonomic classification.</title>
        <authorList>
            <person name="Goeker M."/>
        </authorList>
    </citation>
    <scope>NUCLEOTIDE SEQUENCE [LARGE SCALE GENOMIC DNA]</scope>
    <source>
        <strain evidence="1 2">DSM 19598</strain>
    </source>
</reference>